<evidence type="ECO:0000313" key="7">
    <source>
        <dbReference type="Proteomes" id="UP000504635"/>
    </source>
</evidence>
<feature type="coiled-coil region" evidence="5">
    <location>
        <begin position="76"/>
        <end position="187"/>
    </location>
</feature>
<dbReference type="InterPro" id="IPR045160">
    <property type="entry name" value="ATG16"/>
</dbReference>
<reference evidence="8" key="1">
    <citation type="submission" date="2025-08" db="UniProtKB">
        <authorList>
            <consortium name="RefSeq"/>
        </authorList>
    </citation>
    <scope>IDENTIFICATION</scope>
    <source>
        <tissue evidence="8">Gonads</tissue>
    </source>
</reference>
<dbReference type="OrthoDB" id="6262491at2759"/>
<comment type="similarity">
    <text evidence="1">Belongs to the WD repeat ATG16 family.</text>
</comment>
<keyword evidence="7" id="KW-1185">Reference proteome</keyword>
<dbReference type="GeneID" id="115882669"/>
<feature type="repeat" description="WD" evidence="4">
    <location>
        <begin position="497"/>
        <end position="526"/>
    </location>
</feature>
<dbReference type="InterPro" id="IPR015943">
    <property type="entry name" value="WD40/YVTN_repeat-like_dom_sf"/>
</dbReference>
<evidence type="ECO:0000256" key="5">
    <source>
        <dbReference type="SAM" id="Coils"/>
    </source>
</evidence>
<keyword evidence="3" id="KW-0677">Repeat</keyword>
<sequence length="571" mass="63786">METGEWRKTILFQLQTRDKREIECFQDLIAQHNKVFENANSLRYENLQLSIQNEKLKVEGISGNSSATETRLHEEIQHLKQKLLSQTEELAELHKRKGENAQQIIDLNAKLLDRDRVLVAKEHSLEECQSKIASLEAEVGMLTQANKELRHLNDALRDEHQALQLAFNALEEKLRRVQDENGELVKRLMGYKAKDAEKLNEENDNFLNEGSKHFSSVLSTFGIFRKRHAKMQKEIEEACRDTRGVCGDDFQEGFGPISQSTLPTKVHLKFDAHEGEVNAVKWSPVDRLVVTGGADRKVKLWDVSKGTQDNRGVLVGSNAGVMSVDFDTSGSLILGASNDFAARIWTVGDQKLRHTLTGHSGKVLAAKFLGDASKIVTGSHDRTLKIWDLKNRACTETKFAGSSCNDLVTVDNAGSSIISGHFDKTVRFWDSRSESSANNIVLNGKVTSLDLTRDAKYLLACVRDDTLKLIDLRMNQVVNSFCCEGFKVGCDWSRATFSPDGQFVAVGSADGAVYIWCVPTAKVEKILKEHGSSTFDLFLRSAVTATAWHPYGNFLASVDRSKRVIIWAGDI</sequence>
<dbReference type="PRINTS" id="PR00320">
    <property type="entry name" value="GPROTEINBRPT"/>
</dbReference>
<dbReference type="SUPFAM" id="SSF50978">
    <property type="entry name" value="WD40 repeat-like"/>
    <property type="match status" value="1"/>
</dbReference>
<dbReference type="GO" id="GO:0000421">
    <property type="term" value="C:autophagosome membrane"/>
    <property type="evidence" value="ECO:0007669"/>
    <property type="project" value="TreeGrafter"/>
</dbReference>
<keyword evidence="5" id="KW-0175">Coiled coil</keyword>
<name>A0A6J2Y1C4_SITOR</name>
<dbReference type="CDD" id="cd22887">
    <property type="entry name" value="Atg16_CCD"/>
    <property type="match status" value="1"/>
</dbReference>
<dbReference type="PANTHER" id="PTHR19878">
    <property type="entry name" value="AUTOPHAGY PROTEIN 16-LIKE"/>
    <property type="match status" value="1"/>
</dbReference>
<dbReference type="InterPro" id="IPR036322">
    <property type="entry name" value="WD40_repeat_dom_sf"/>
</dbReference>
<evidence type="ECO:0000256" key="1">
    <source>
        <dbReference type="ARBA" id="ARBA00009271"/>
    </source>
</evidence>
<dbReference type="InterPro" id="IPR001680">
    <property type="entry name" value="WD40_rpt"/>
</dbReference>
<feature type="repeat" description="WD" evidence="4">
    <location>
        <begin position="408"/>
        <end position="439"/>
    </location>
</feature>
<dbReference type="Gene3D" id="1.20.5.170">
    <property type="match status" value="1"/>
</dbReference>
<keyword evidence="2 4" id="KW-0853">WD repeat</keyword>
<organism evidence="7 8">
    <name type="scientific">Sitophilus oryzae</name>
    <name type="common">Rice weevil</name>
    <name type="synonym">Curculio oryzae</name>
    <dbReference type="NCBI Taxonomy" id="7048"/>
    <lineage>
        <taxon>Eukaryota</taxon>
        <taxon>Metazoa</taxon>
        <taxon>Ecdysozoa</taxon>
        <taxon>Arthropoda</taxon>
        <taxon>Hexapoda</taxon>
        <taxon>Insecta</taxon>
        <taxon>Pterygota</taxon>
        <taxon>Neoptera</taxon>
        <taxon>Endopterygota</taxon>
        <taxon>Coleoptera</taxon>
        <taxon>Polyphaga</taxon>
        <taxon>Cucujiformia</taxon>
        <taxon>Curculionidae</taxon>
        <taxon>Dryophthorinae</taxon>
        <taxon>Sitophilus</taxon>
    </lineage>
</organism>
<dbReference type="AlphaFoldDB" id="A0A6J2Y1C4"/>
<gene>
    <name evidence="8" type="primary">LOC115882669</name>
</gene>
<dbReference type="GO" id="GO:0000045">
    <property type="term" value="P:autophagosome assembly"/>
    <property type="evidence" value="ECO:0007669"/>
    <property type="project" value="InterPro"/>
</dbReference>
<dbReference type="InterPro" id="IPR019775">
    <property type="entry name" value="WD40_repeat_CS"/>
</dbReference>
<feature type="domain" description="Autophagy-related protein 16" evidence="6">
    <location>
        <begin position="10"/>
        <end position="200"/>
    </location>
</feature>
<dbReference type="RefSeq" id="XP_030756724.1">
    <property type="nucleotide sequence ID" value="XM_030900864.1"/>
</dbReference>
<accession>A0A6J2Y1C4</accession>
<feature type="repeat" description="WD" evidence="4">
    <location>
        <begin position="356"/>
        <end position="397"/>
    </location>
</feature>
<dbReference type="Pfam" id="PF00400">
    <property type="entry name" value="WD40"/>
    <property type="match status" value="6"/>
</dbReference>
<evidence type="ECO:0000256" key="2">
    <source>
        <dbReference type="ARBA" id="ARBA00022574"/>
    </source>
</evidence>
<dbReference type="GO" id="GO:0043495">
    <property type="term" value="F:protein-membrane adaptor activity"/>
    <property type="evidence" value="ECO:0007669"/>
    <property type="project" value="TreeGrafter"/>
</dbReference>
<dbReference type="PROSITE" id="PS50294">
    <property type="entry name" value="WD_REPEATS_REGION"/>
    <property type="match status" value="2"/>
</dbReference>
<dbReference type="GO" id="GO:0034045">
    <property type="term" value="C:phagophore assembly site membrane"/>
    <property type="evidence" value="ECO:0007669"/>
    <property type="project" value="TreeGrafter"/>
</dbReference>
<dbReference type="SMART" id="SM00320">
    <property type="entry name" value="WD40"/>
    <property type="match status" value="7"/>
</dbReference>
<evidence type="ECO:0000313" key="8">
    <source>
        <dbReference type="RefSeq" id="XP_030756724.1"/>
    </source>
</evidence>
<dbReference type="Pfam" id="PF08614">
    <property type="entry name" value="ATG16"/>
    <property type="match status" value="1"/>
</dbReference>
<proteinExistence type="inferred from homology"/>
<evidence type="ECO:0000256" key="4">
    <source>
        <dbReference type="PROSITE-ProRule" id="PRU00221"/>
    </source>
</evidence>
<dbReference type="InterPro" id="IPR013923">
    <property type="entry name" value="Autophagy-rel_prot_16_dom"/>
</dbReference>
<dbReference type="Proteomes" id="UP000504635">
    <property type="component" value="Unplaced"/>
</dbReference>
<dbReference type="CDD" id="cd00200">
    <property type="entry name" value="WD40"/>
    <property type="match status" value="1"/>
</dbReference>
<protein>
    <submittedName>
        <fullName evidence="8">Autophagy-related protein 16-1 isoform X1</fullName>
    </submittedName>
</protein>
<dbReference type="PANTHER" id="PTHR19878:SF8">
    <property type="entry name" value="AUTOPHAGY-RELATED 16, ISOFORM F"/>
    <property type="match status" value="1"/>
</dbReference>
<dbReference type="PROSITE" id="PS50082">
    <property type="entry name" value="WD_REPEATS_2"/>
    <property type="match status" value="5"/>
</dbReference>
<feature type="repeat" description="WD" evidence="4">
    <location>
        <begin position="270"/>
        <end position="311"/>
    </location>
</feature>
<dbReference type="Gene3D" id="2.130.10.10">
    <property type="entry name" value="YVTN repeat-like/Quinoprotein amine dehydrogenase"/>
    <property type="match status" value="2"/>
</dbReference>
<dbReference type="InParanoid" id="A0A6J2Y1C4"/>
<dbReference type="PROSITE" id="PS00678">
    <property type="entry name" value="WD_REPEATS_1"/>
    <property type="match status" value="2"/>
</dbReference>
<dbReference type="InterPro" id="IPR020472">
    <property type="entry name" value="WD40_PAC1"/>
</dbReference>
<feature type="repeat" description="WD" evidence="4">
    <location>
        <begin position="314"/>
        <end position="355"/>
    </location>
</feature>
<evidence type="ECO:0000259" key="6">
    <source>
        <dbReference type="Pfam" id="PF08614"/>
    </source>
</evidence>
<dbReference type="FunCoup" id="A0A6J2Y1C4">
    <property type="interactions" value="2465"/>
</dbReference>
<evidence type="ECO:0000256" key="3">
    <source>
        <dbReference type="ARBA" id="ARBA00022737"/>
    </source>
</evidence>
<dbReference type="GO" id="GO:0034274">
    <property type="term" value="C:Atg12-Atg5-Atg16 complex"/>
    <property type="evidence" value="ECO:0007669"/>
    <property type="project" value="TreeGrafter"/>
</dbReference>
<dbReference type="KEGG" id="soy:115882669"/>